<dbReference type="InterPro" id="IPR043129">
    <property type="entry name" value="ATPase_NBD"/>
</dbReference>
<organism evidence="1 2">
    <name type="scientific">Caulobacter hibisci</name>
    <dbReference type="NCBI Taxonomy" id="2035993"/>
    <lineage>
        <taxon>Bacteria</taxon>
        <taxon>Pseudomonadati</taxon>
        <taxon>Pseudomonadota</taxon>
        <taxon>Alphaproteobacteria</taxon>
        <taxon>Caulobacterales</taxon>
        <taxon>Caulobacteraceae</taxon>
        <taxon>Caulobacter</taxon>
    </lineage>
</organism>
<dbReference type="PANTHER" id="PTHR18964">
    <property type="entry name" value="ROK (REPRESSOR, ORF, KINASE) FAMILY"/>
    <property type="match status" value="1"/>
</dbReference>
<gene>
    <name evidence="1" type="ORF">I4Q42_03610</name>
</gene>
<evidence type="ECO:0000313" key="2">
    <source>
        <dbReference type="Proteomes" id="UP000639859"/>
    </source>
</evidence>
<sequence length="308" mass="31956">MIQIGIDFGGTKIEAAALSSDGRVLSTLRTPTPGDYDSALAAVRDLVARTEQAAGGRGSIGVGAPGSVSPRTGLVRNANTTYLNGRRFREDLEVALERPVRLANDANCLALSEATDGAAAGARVTFAVIIGTGCGGGLVVDGKLVDGGNGVAGEWGHIPLPWPKAEESPGPQCWCGRHGCLETWISGTGFGRDFREHGGAADLNGAAIVEAATAGDPVATGALDRYLDRLSRGLAVIADIVDPDVFVLGGGMSNVDLLYDRLPALVGPHVFTDRWESRIVKARWGDSSGVRGAARLWTQADWANDVAA</sequence>
<dbReference type="PROSITE" id="PS01125">
    <property type="entry name" value="ROK"/>
    <property type="match status" value="1"/>
</dbReference>
<dbReference type="RefSeq" id="WP_198574699.1">
    <property type="nucleotide sequence ID" value="NZ_JADWOX010000002.1"/>
</dbReference>
<keyword evidence="2" id="KW-1185">Reference proteome</keyword>
<proteinExistence type="predicted"/>
<dbReference type="InterPro" id="IPR000600">
    <property type="entry name" value="ROK"/>
</dbReference>
<accession>A0ABS0STB2</accession>
<dbReference type="Gene3D" id="3.30.420.40">
    <property type="match status" value="2"/>
</dbReference>
<dbReference type="PANTHER" id="PTHR18964:SF174">
    <property type="entry name" value="D-ALLOSE KINASE-RELATED"/>
    <property type="match status" value="1"/>
</dbReference>
<name>A0ABS0STB2_9CAUL</name>
<dbReference type="EMBL" id="JADWOX010000002">
    <property type="protein sequence ID" value="MBI1682749.1"/>
    <property type="molecule type" value="Genomic_DNA"/>
</dbReference>
<evidence type="ECO:0000313" key="1">
    <source>
        <dbReference type="EMBL" id="MBI1682749.1"/>
    </source>
</evidence>
<dbReference type="Pfam" id="PF00480">
    <property type="entry name" value="ROK"/>
    <property type="match status" value="1"/>
</dbReference>
<protein>
    <submittedName>
        <fullName evidence="1">ROK family protein</fullName>
    </submittedName>
</protein>
<dbReference type="InterPro" id="IPR049874">
    <property type="entry name" value="ROK_cs"/>
</dbReference>
<dbReference type="CDD" id="cd24066">
    <property type="entry name" value="ASKHA_NBD_ROK_EcFRK-like"/>
    <property type="match status" value="1"/>
</dbReference>
<comment type="caution">
    <text evidence="1">The sequence shown here is derived from an EMBL/GenBank/DDBJ whole genome shotgun (WGS) entry which is preliminary data.</text>
</comment>
<reference evidence="1 2" key="1">
    <citation type="submission" date="2020-11" db="EMBL/GenBank/DDBJ databases">
        <title>genome sequence of strain KACC 18849.</title>
        <authorList>
            <person name="Gao J."/>
            <person name="Zhang X."/>
        </authorList>
    </citation>
    <scope>NUCLEOTIDE SEQUENCE [LARGE SCALE GENOMIC DNA]</scope>
    <source>
        <strain evidence="1 2">KACC 18849</strain>
    </source>
</reference>
<dbReference type="SUPFAM" id="SSF53067">
    <property type="entry name" value="Actin-like ATPase domain"/>
    <property type="match status" value="1"/>
</dbReference>
<dbReference type="Proteomes" id="UP000639859">
    <property type="component" value="Unassembled WGS sequence"/>
</dbReference>